<evidence type="ECO:0000313" key="5">
    <source>
        <dbReference type="Proteomes" id="UP000033452"/>
    </source>
</evidence>
<dbReference type="PROSITE" id="PS50977">
    <property type="entry name" value="HTH_TETR_2"/>
    <property type="match status" value="1"/>
</dbReference>
<keyword evidence="5" id="KW-1185">Reference proteome</keyword>
<dbReference type="SUPFAM" id="SSF46689">
    <property type="entry name" value="Homeodomain-like"/>
    <property type="match status" value="1"/>
</dbReference>
<accession>A0A0F4R0C6</accession>
<proteinExistence type="predicted"/>
<evidence type="ECO:0000259" key="3">
    <source>
        <dbReference type="PROSITE" id="PS50977"/>
    </source>
</evidence>
<dbReference type="InterPro" id="IPR001647">
    <property type="entry name" value="HTH_TetR"/>
</dbReference>
<feature type="DNA-binding region" description="H-T-H motif" evidence="2">
    <location>
        <begin position="25"/>
        <end position="44"/>
    </location>
</feature>
<evidence type="ECO:0000256" key="1">
    <source>
        <dbReference type="ARBA" id="ARBA00023125"/>
    </source>
</evidence>
<evidence type="ECO:0000256" key="2">
    <source>
        <dbReference type="PROSITE-ProRule" id="PRU00335"/>
    </source>
</evidence>
<sequence>MSDAKQSWLAFALKTLVSHGPDALTIDRLCSRKKVTKGSFYHHFKNRQAFIDALMTYWYERATARLITIADTQPCPMTRLERLDEAIAATDIEAELHIRAWALKDNRIGQHLCTIDTQRQDYLKACYLELGLDATQAEQLATTSYASFLGLQQLYPRLPIQDCLALSSQQAKSQLEILL</sequence>
<feature type="domain" description="HTH tetR-type" evidence="3">
    <location>
        <begin position="2"/>
        <end position="62"/>
    </location>
</feature>
<protein>
    <submittedName>
        <fullName evidence="4">Transcriptional regulator</fullName>
    </submittedName>
</protein>
<dbReference type="GO" id="GO:0003677">
    <property type="term" value="F:DNA binding"/>
    <property type="evidence" value="ECO:0007669"/>
    <property type="project" value="UniProtKB-UniRule"/>
</dbReference>
<keyword evidence="1 2" id="KW-0238">DNA-binding</keyword>
<dbReference type="EMBL" id="JXYA01000002">
    <property type="protein sequence ID" value="KJZ12960.1"/>
    <property type="molecule type" value="Genomic_DNA"/>
</dbReference>
<organism evidence="4 5">
    <name type="scientific">Pseudoalteromonas rubra</name>
    <dbReference type="NCBI Taxonomy" id="43658"/>
    <lineage>
        <taxon>Bacteria</taxon>
        <taxon>Pseudomonadati</taxon>
        <taxon>Pseudomonadota</taxon>
        <taxon>Gammaproteobacteria</taxon>
        <taxon>Alteromonadales</taxon>
        <taxon>Pseudoalteromonadaceae</taxon>
        <taxon>Pseudoalteromonas</taxon>
    </lineage>
</organism>
<dbReference type="PATRIC" id="fig|43658.5.peg.202"/>
<dbReference type="Proteomes" id="UP000033452">
    <property type="component" value="Unassembled WGS sequence"/>
</dbReference>
<dbReference type="InterPro" id="IPR009057">
    <property type="entry name" value="Homeodomain-like_sf"/>
</dbReference>
<name>A0A0F4R0C6_9GAMM</name>
<evidence type="ECO:0000313" key="4">
    <source>
        <dbReference type="EMBL" id="KJZ12960.1"/>
    </source>
</evidence>
<dbReference type="OrthoDB" id="4541465at2"/>
<dbReference type="Pfam" id="PF00440">
    <property type="entry name" value="TetR_N"/>
    <property type="match status" value="1"/>
</dbReference>
<gene>
    <name evidence="4" type="ORF">TW77_00985</name>
</gene>
<dbReference type="AlphaFoldDB" id="A0A0F4R0C6"/>
<comment type="caution">
    <text evidence="4">The sequence shown here is derived from an EMBL/GenBank/DDBJ whole genome shotgun (WGS) entry which is preliminary data.</text>
</comment>
<reference evidence="4 5" key="1">
    <citation type="journal article" date="2015" name="BMC Genomics">
        <title>Genome mining reveals unlocked bioactive potential of marine Gram-negative bacteria.</title>
        <authorList>
            <person name="Machado H."/>
            <person name="Sonnenschein E.C."/>
            <person name="Melchiorsen J."/>
            <person name="Gram L."/>
        </authorList>
    </citation>
    <scope>NUCLEOTIDE SEQUENCE [LARGE SCALE GENOMIC DNA]</scope>
    <source>
        <strain evidence="4 5">S2471</strain>
    </source>
</reference>
<dbReference type="Gene3D" id="1.10.357.10">
    <property type="entry name" value="Tetracycline Repressor, domain 2"/>
    <property type="match status" value="1"/>
</dbReference>
<dbReference type="RefSeq" id="WP_046003110.1">
    <property type="nucleotide sequence ID" value="NZ_JXYA01000002.1"/>
</dbReference>